<dbReference type="GO" id="GO:0006694">
    <property type="term" value="P:steroid biosynthetic process"/>
    <property type="evidence" value="ECO:0007669"/>
    <property type="project" value="InterPro"/>
</dbReference>
<dbReference type="InParanoid" id="A0A7G1G4A9"/>
<dbReference type="InterPro" id="IPR050425">
    <property type="entry name" value="NAD(P)_dehydrat-like"/>
</dbReference>
<dbReference type="PANTHER" id="PTHR10366:SF831">
    <property type="entry name" value="NAD-DEPENDENT EPIMERASE_DEHYDRATASE DOMAIN-CONTAINING PROTEIN"/>
    <property type="match status" value="1"/>
</dbReference>
<dbReference type="InterPro" id="IPR002225">
    <property type="entry name" value="3Beta_OHSteriod_DH/Estase"/>
</dbReference>
<protein>
    <submittedName>
        <fullName evidence="3">Dihydroflavonol-4-reductase</fullName>
    </submittedName>
</protein>
<dbReference type="Proteomes" id="UP000516361">
    <property type="component" value="Chromosome"/>
</dbReference>
<dbReference type="RefSeq" id="WP_190613795.1">
    <property type="nucleotide sequence ID" value="NZ_AP018712.1"/>
</dbReference>
<name>A0A7G1G4A9_9BACT</name>
<keyword evidence="1" id="KW-0560">Oxidoreductase</keyword>
<dbReference type="Gene3D" id="3.40.50.720">
    <property type="entry name" value="NAD(P)-binding Rossmann-like Domain"/>
    <property type="match status" value="1"/>
</dbReference>
<evidence type="ECO:0000259" key="2">
    <source>
        <dbReference type="Pfam" id="PF01073"/>
    </source>
</evidence>
<proteinExistence type="predicted"/>
<sequence>MISITGATGHIGNVLVRKLVNSEEKIRAITAPFDNTPSLKDVDVEVIKADVTNYEQIYNALKGSDIVFHLAAIISIMPGMKQKVFNVNVNGTKNVIKACFELGISKLIYTSSVHALEEPVKGSNIDETLCFDPKKTSGIYGKSKAVAALEVQKAIKKGLNAVIICPTGVIGPYDFKLSEMGSMIFDTMNKKMKMCVNGSFDFVDVRDIVNGEIEAMKKGKNGNVYILSGHKINFYDLVNEIKKIENLDYKTVFLPKSLTNIISWFSPFYYKLFKKIPRFTPYTMHTISRNYTFSFENAKNELNYFPQPLEKTLKDTIDWFKKNYNT</sequence>
<dbReference type="PANTHER" id="PTHR10366">
    <property type="entry name" value="NAD DEPENDENT EPIMERASE/DEHYDRATASE"/>
    <property type="match status" value="1"/>
</dbReference>
<reference evidence="3 4" key="1">
    <citation type="submission" date="2018-06" db="EMBL/GenBank/DDBJ databases">
        <title>Genome sequencing of Oceanotoga sp. sy52.</title>
        <authorList>
            <person name="Mori K."/>
        </authorList>
    </citation>
    <scope>NUCLEOTIDE SEQUENCE [LARGE SCALE GENOMIC DNA]</scope>
    <source>
        <strain evidence="4">sy52</strain>
    </source>
</reference>
<keyword evidence="4" id="KW-1185">Reference proteome</keyword>
<dbReference type="AlphaFoldDB" id="A0A7G1G4A9"/>
<evidence type="ECO:0000313" key="3">
    <source>
        <dbReference type="EMBL" id="BBE31328.1"/>
    </source>
</evidence>
<feature type="domain" description="3-beta hydroxysteroid dehydrogenase/isomerase" evidence="2">
    <location>
        <begin position="4"/>
        <end position="217"/>
    </location>
</feature>
<evidence type="ECO:0000313" key="4">
    <source>
        <dbReference type="Proteomes" id="UP000516361"/>
    </source>
</evidence>
<dbReference type="KEGG" id="ocy:OSSY52_14690"/>
<dbReference type="InterPro" id="IPR036291">
    <property type="entry name" value="NAD(P)-bd_dom_sf"/>
</dbReference>
<dbReference type="Pfam" id="PF01073">
    <property type="entry name" value="3Beta_HSD"/>
    <property type="match status" value="1"/>
</dbReference>
<dbReference type="GO" id="GO:0016616">
    <property type="term" value="F:oxidoreductase activity, acting on the CH-OH group of donors, NAD or NADP as acceptor"/>
    <property type="evidence" value="ECO:0007669"/>
    <property type="project" value="InterPro"/>
</dbReference>
<accession>A0A7G1G4A9</accession>
<evidence type="ECO:0000256" key="1">
    <source>
        <dbReference type="ARBA" id="ARBA00023002"/>
    </source>
</evidence>
<organism evidence="3 4">
    <name type="scientific">Tepiditoga spiralis</name>
    <dbReference type="NCBI Taxonomy" id="2108365"/>
    <lineage>
        <taxon>Bacteria</taxon>
        <taxon>Thermotogati</taxon>
        <taxon>Thermotogota</taxon>
        <taxon>Thermotogae</taxon>
        <taxon>Petrotogales</taxon>
        <taxon>Petrotogaceae</taxon>
        <taxon>Tepiditoga</taxon>
    </lineage>
</organism>
<dbReference type="SUPFAM" id="SSF51735">
    <property type="entry name" value="NAD(P)-binding Rossmann-fold domains"/>
    <property type="match status" value="1"/>
</dbReference>
<gene>
    <name evidence="3" type="ORF">OSSY52_14690</name>
</gene>
<dbReference type="EMBL" id="AP018712">
    <property type="protein sequence ID" value="BBE31328.1"/>
    <property type="molecule type" value="Genomic_DNA"/>
</dbReference>